<organism evidence="3 4">
    <name type="scientific">Prymnesium parvum</name>
    <name type="common">Toxic golden alga</name>
    <dbReference type="NCBI Taxonomy" id="97485"/>
    <lineage>
        <taxon>Eukaryota</taxon>
        <taxon>Haptista</taxon>
        <taxon>Haptophyta</taxon>
        <taxon>Prymnesiophyceae</taxon>
        <taxon>Prymnesiales</taxon>
        <taxon>Prymnesiaceae</taxon>
        <taxon>Prymnesium</taxon>
    </lineage>
</organism>
<evidence type="ECO:0000313" key="3">
    <source>
        <dbReference type="EMBL" id="KAL1527923.1"/>
    </source>
</evidence>
<dbReference type="AlphaFoldDB" id="A0AB34K3T1"/>
<evidence type="ECO:0000313" key="2">
    <source>
        <dbReference type="EMBL" id="KAL1527916.1"/>
    </source>
</evidence>
<keyword evidence="1" id="KW-0732">Signal</keyword>
<evidence type="ECO:0000313" key="4">
    <source>
        <dbReference type="Proteomes" id="UP001515480"/>
    </source>
</evidence>
<comment type="caution">
    <text evidence="3">The sequence shown here is derived from an EMBL/GenBank/DDBJ whole genome shotgun (WGS) entry which is preliminary data.</text>
</comment>
<accession>A0AB34K3T1</accession>
<feature type="chain" id="PRO_5044172804" evidence="1">
    <location>
        <begin position="17"/>
        <end position="594"/>
    </location>
</feature>
<evidence type="ECO:0000256" key="1">
    <source>
        <dbReference type="SAM" id="SignalP"/>
    </source>
</evidence>
<sequence>MVLRLSPLAALGVVGATEDATCHGHNWRWYGADSCGAPDATPAQRARHARDLSALSQPRRAVFISSLTYGGSDQMSVSTVHLARELNVLNLACDALRERGRQLPCPLVFVPPLVRDLTPAAKAHALYLFPEPSRRAVPLGRLFHLPAARACSHVRLVDGIASLPPRVPTHLVLPLLSYGGPLLSHTRRGAARAMLDDASHAHGDAAALARLLRAFDAATERFAAAAAAHAARTGVELQAVRFTVLPDPPKAGHSPEWRGGPEHRCSPPGLAAADGGGCGAQFLQQVARHEPNGSLVLFLVTESSQQNDLPSHRALRAFWQPSGRLNRTLASRLRSDERAVGDCLRLAPRFDQAVEKMLELSAVAPPVAAWQLRAEKLSLVLPGQKGKDAASAISAELLKSIQRQVRTVQSACRGCGVKTILLESDLLRQSATMLKTIFGVQANSSAADGRLRRLRDAVLRGLRSWPKGASAAIRVTTTDALLAACRGSVPQGHPLEPFVRDDGGLLEVERTLFAVSVMARTTYLIRSPVTSAFSGWANTIRVANGGPSMASWGTDDGIKWWKCVSTSHLKLGKCRTPSKTERAPRLCSPNDTQA</sequence>
<keyword evidence="4" id="KW-1185">Reference proteome</keyword>
<dbReference type="EMBL" id="JBGBPQ010000002">
    <property type="protein sequence ID" value="KAL1527923.1"/>
    <property type="molecule type" value="Genomic_DNA"/>
</dbReference>
<dbReference type="EMBL" id="JBGBPQ010000002">
    <property type="protein sequence ID" value="KAL1527916.1"/>
    <property type="molecule type" value="Genomic_DNA"/>
</dbReference>
<protein>
    <submittedName>
        <fullName evidence="3">Uncharacterized protein</fullName>
    </submittedName>
</protein>
<proteinExistence type="predicted"/>
<name>A0AB34K3T1_PRYPA</name>
<gene>
    <name evidence="2" type="ORF">AB1Y20_009289</name>
    <name evidence="3" type="ORF">AB1Y20_009296</name>
</gene>
<feature type="signal peptide" evidence="1">
    <location>
        <begin position="1"/>
        <end position="16"/>
    </location>
</feature>
<reference evidence="3 4" key="1">
    <citation type="journal article" date="2024" name="Science">
        <title>Giant polyketide synthase enzymes in the biosynthesis of giant marine polyether toxins.</title>
        <authorList>
            <person name="Fallon T.R."/>
            <person name="Shende V.V."/>
            <person name="Wierzbicki I.H."/>
            <person name="Pendleton A.L."/>
            <person name="Watervoot N.F."/>
            <person name="Auber R.P."/>
            <person name="Gonzalez D.J."/>
            <person name="Wisecaver J.H."/>
            <person name="Moore B.S."/>
        </authorList>
    </citation>
    <scope>NUCLEOTIDE SEQUENCE [LARGE SCALE GENOMIC DNA]</scope>
    <source>
        <strain evidence="3 4">12B1</strain>
    </source>
</reference>
<dbReference type="Proteomes" id="UP001515480">
    <property type="component" value="Unassembled WGS sequence"/>
</dbReference>